<dbReference type="Proteomes" id="UP000032721">
    <property type="component" value="Chromosome"/>
</dbReference>
<dbReference type="Proteomes" id="UP000324170">
    <property type="component" value="Unassembled WGS sequence"/>
</dbReference>
<dbReference type="EMBL" id="FO704550">
    <property type="protein sequence ID" value="CDG18641.1"/>
    <property type="molecule type" value="Genomic_DNA"/>
</dbReference>
<dbReference type="PANTHER" id="PTHR10584">
    <property type="entry name" value="SUGAR KINASE"/>
    <property type="match status" value="1"/>
</dbReference>
<dbReference type="PROSITE" id="PS00584">
    <property type="entry name" value="PFKB_KINASES_2"/>
    <property type="match status" value="1"/>
</dbReference>
<evidence type="ECO:0000256" key="1">
    <source>
        <dbReference type="ARBA" id="ARBA00022679"/>
    </source>
</evidence>
<dbReference type="SMR" id="A0A068QVG2"/>
<dbReference type="Pfam" id="PF00294">
    <property type="entry name" value="PfkB"/>
    <property type="match status" value="1"/>
</dbReference>
<dbReference type="HOGENOM" id="CLU_027634_11_2_6"/>
<protein>
    <submittedName>
        <fullName evidence="5">Pseudouridine kinase</fullName>
    </submittedName>
    <submittedName>
        <fullName evidence="4">Uncharacterized sugar kinase yeiI</fullName>
        <ecNumber evidence="4">2.7.1.-</ecNumber>
    </submittedName>
</protein>
<keyword evidence="7" id="KW-1185">Reference proteome</keyword>
<gene>
    <name evidence="4" type="primary">yeiI</name>
    <name evidence="5" type="ORF">LY16_01793</name>
    <name evidence="4" type="ORF">XDD1_2942</name>
</gene>
<dbReference type="InterPro" id="IPR011611">
    <property type="entry name" value="PfkB_dom"/>
</dbReference>
<proteinExistence type="predicted"/>
<accession>A0A068QVG2</accession>
<dbReference type="InterPro" id="IPR036388">
    <property type="entry name" value="WH-like_DNA-bd_sf"/>
</dbReference>
<evidence type="ECO:0000313" key="5">
    <source>
        <dbReference type="EMBL" id="TYP07026.1"/>
    </source>
</evidence>
<keyword evidence="1 4" id="KW-0808">Transferase</keyword>
<keyword evidence="2 4" id="KW-0418">Kinase</keyword>
<reference evidence="5 7" key="2">
    <citation type="submission" date="2019-07" db="EMBL/GenBank/DDBJ databases">
        <title>Genomic Encyclopedia of Type Strains, Phase I: the one thousand microbial genomes (KMG-I) project.</title>
        <authorList>
            <person name="Kyrpides N."/>
        </authorList>
    </citation>
    <scope>NUCLEOTIDE SEQUENCE [LARGE SCALE GENOMIC DNA]</scope>
    <source>
        <strain evidence="5 7">DSM 17909</strain>
    </source>
</reference>
<sequence>MSKRENQILQLLKRDPFIQQQEIADILGISRSCVAGHIMNLSKKGYIKGKGYILSNDVYTVTIGAANIDLTSYTSAKLIYEDSNPGKIISTPGSVGRNIAQNIALLKNESYLISVIGDDAYGKTLFEQTKSAGVNVKYLYKLEGEKTSICNSIIDENGKCIVAVNDMCILEKLTPTLLSQSKSLIQHASVLVVDCNLTEEALDWLFNHADTVPIFVDTVSRAKASKIRHLLSHIHTLKPNRTEAEILSGIKIETQEDAADAAHWFHQHGVQRLILSMDAEGVYYSERDNTSGWSSAISTNIINTNGAGDAMMAGLVHCWLEGMELKESVRFAQQCSALTLSSESIEIFPKHRLSF</sequence>
<dbReference type="EMBL" id="VNHN01000024">
    <property type="protein sequence ID" value="TYP07026.1"/>
    <property type="molecule type" value="Genomic_DNA"/>
</dbReference>
<evidence type="ECO:0000313" key="6">
    <source>
        <dbReference type="Proteomes" id="UP000032721"/>
    </source>
</evidence>
<evidence type="ECO:0000313" key="4">
    <source>
        <dbReference type="EMBL" id="CDG18641.1"/>
    </source>
</evidence>
<dbReference type="PANTHER" id="PTHR10584:SF166">
    <property type="entry name" value="RIBOKINASE"/>
    <property type="match status" value="1"/>
</dbReference>
<name>A0A068QVG2_9GAMM</name>
<dbReference type="CDD" id="cd01941">
    <property type="entry name" value="YeiC_kinase_like"/>
    <property type="match status" value="1"/>
</dbReference>
<dbReference type="InterPro" id="IPR002173">
    <property type="entry name" value="Carboh/pur_kinase_PfkB_CS"/>
</dbReference>
<feature type="domain" description="Carbohydrate kinase PfkB" evidence="3">
    <location>
        <begin position="61"/>
        <end position="344"/>
    </location>
</feature>
<dbReference type="InterPro" id="IPR029056">
    <property type="entry name" value="Ribokinase-like"/>
</dbReference>
<dbReference type="RefSeq" id="WP_045971971.1">
    <property type="nucleotide sequence ID" value="NZ_CAWMED010000001.1"/>
</dbReference>
<dbReference type="SUPFAM" id="SSF53613">
    <property type="entry name" value="Ribokinase-like"/>
    <property type="match status" value="1"/>
</dbReference>
<dbReference type="Pfam" id="PF13412">
    <property type="entry name" value="HTH_24"/>
    <property type="match status" value="1"/>
</dbReference>
<evidence type="ECO:0000256" key="2">
    <source>
        <dbReference type="ARBA" id="ARBA00022777"/>
    </source>
</evidence>
<dbReference type="EC" id="2.7.1.-" evidence="4"/>
<dbReference type="OrthoDB" id="9806249at2"/>
<dbReference type="SUPFAM" id="SSF46785">
    <property type="entry name" value="Winged helix' DNA-binding domain"/>
    <property type="match status" value="1"/>
</dbReference>
<dbReference type="KEGG" id="xdo:XDD1_2942"/>
<reference evidence="4 6" key="1">
    <citation type="submission" date="2013-07" db="EMBL/GenBank/DDBJ databases">
        <authorList>
            <person name="Genoscope - CEA"/>
        </authorList>
    </citation>
    <scope>NUCLEOTIDE SEQUENCE [LARGE SCALE GENOMIC DNA]</scope>
    <source>
        <strain evidence="4">FRM16</strain>
        <strain evidence="6">FRM16 / DSM 17909</strain>
    </source>
</reference>
<organism evidence="4 6">
    <name type="scientific">Xenorhabdus doucetiae</name>
    <dbReference type="NCBI Taxonomy" id="351671"/>
    <lineage>
        <taxon>Bacteria</taxon>
        <taxon>Pseudomonadati</taxon>
        <taxon>Pseudomonadota</taxon>
        <taxon>Gammaproteobacteria</taxon>
        <taxon>Enterobacterales</taxon>
        <taxon>Morganellaceae</taxon>
        <taxon>Xenorhabdus</taxon>
    </lineage>
</organism>
<evidence type="ECO:0000313" key="7">
    <source>
        <dbReference type="Proteomes" id="UP000324170"/>
    </source>
</evidence>
<evidence type="ECO:0000259" key="3">
    <source>
        <dbReference type="Pfam" id="PF00294"/>
    </source>
</evidence>
<dbReference type="AlphaFoldDB" id="A0A068QVG2"/>
<dbReference type="STRING" id="351671.XDD1_2942"/>
<dbReference type="Gene3D" id="1.10.10.10">
    <property type="entry name" value="Winged helix-like DNA-binding domain superfamily/Winged helix DNA-binding domain"/>
    <property type="match status" value="1"/>
</dbReference>
<dbReference type="Gene3D" id="3.40.1190.20">
    <property type="match status" value="1"/>
</dbReference>
<dbReference type="InterPro" id="IPR036390">
    <property type="entry name" value="WH_DNA-bd_sf"/>
</dbReference>
<dbReference type="GO" id="GO:0016301">
    <property type="term" value="F:kinase activity"/>
    <property type="evidence" value="ECO:0007669"/>
    <property type="project" value="UniProtKB-KW"/>
</dbReference>